<evidence type="ECO:0000313" key="2">
    <source>
        <dbReference type="EMBL" id="PZD72275.1"/>
    </source>
</evidence>
<dbReference type="InterPro" id="IPR050491">
    <property type="entry name" value="AmpC-like"/>
</dbReference>
<accession>A0A2W1JLF5</accession>
<evidence type="ECO:0000313" key="3">
    <source>
        <dbReference type="Proteomes" id="UP000248857"/>
    </source>
</evidence>
<protein>
    <submittedName>
        <fullName evidence="2">Penicillin-binding protein 4</fullName>
    </submittedName>
</protein>
<dbReference type="PANTHER" id="PTHR46825:SF7">
    <property type="entry name" value="D-ALANYL-D-ALANINE CARBOXYPEPTIDASE"/>
    <property type="match status" value="1"/>
</dbReference>
<dbReference type="OrthoDB" id="9797709at2"/>
<dbReference type="RefSeq" id="WP_158535122.1">
    <property type="nucleotide sequence ID" value="NZ_CAWNWM010000011.1"/>
</dbReference>
<dbReference type="Proteomes" id="UP000248857">
    <property type="component" value="Unassembled WGS sequence"/>
</dbReference>
<dbReference type="Gene3D" id="3.40.710.10">
    <property type="entry name" value="DD-peptidase/beta-lactamase superfamily"/>
    <property type="match status" value="1"/>
</dbReference>
<keyword evidence="3" id="KW-1185">Reference proteome</keyword>
<dbReference type="SUPFAM" id="SSF56601">
    <property type="entry name" value="beta-lactamase/transpeptidase-like"/>
    <property type="match status" value="1"/>
</dbReference>
<dbReference type="AlphaFoldDB" id="A0A2W1JLF5"/>
<sequence length="360" mass="39886">MSHPLQDINTKIAAELQTQLEESHLFTPFLGLSVTIWDEKLGSWNGTCGNRNLHTRAPLHPDELFYIYSITKTFTAVAVLKLLAQAQLTLDTPVAELLAELPKTITFRHLLNHTSGLPNYTEQPDYEPSVAAQPHQPWPEATIWELIREQPLDFQPGCGWHYSNTGYFVLKKVVEHLSGRSFAQALTDLIIAPLELRHTKVATALSLEPLIPGYSRELNLDGRMQDVSHQYHPGWCFTGLVAASTADVVKFYRELLLGDLLAAAQVEQLSTAISTGTKDPRYGHPAYGLGVMIDTQSRYGTLIGHAGDGPGYTPWIMHLPDFDGRPLTLAIFGNTGHVGIPLRLSHDLLLCLKSRSPGSR</sequence>
<feature type="domain" description="Beta-lactamase-related" evidence="1">
    <location>
        <begin position="31"/>
        <end position="337"/>
    </location>
</feature>
<reference evidence="2 3" key="1">
    <citation type="journal article" date="2018" name="Sci. Rep.">
        <title>A novel species of the marine cyanobacterium Acaryochloris with a unique pigment content and lifestyle.</title>
        <authorList>
            <person name="Partensky F."/>
            <person name="Six C."/>
            <person name="Ratin M."/>
            <person name="Garczarek L."/>
            <person name="Vaulot D."/>
            <person name="Probert I."/>
            <person name="Calteau A."/>
            <person name="Gourvil P."/>
            <person name="Marie D."/>
            <person name="Grebert T."/>
            <person name="Bouchier C."/>
            <person name="Le Panse S."/>
            <person name="Gachenot M."/>
            <person name="Rodriguez F."/>
            <person name="Garrido J.L."/>
        </authorList>
    </citation>
    <scope>NUCLEOTIDE SEQUENCE [LARGE SCALE GENOMIC DNA]</scope>
    <source>
        <strain evidence="2 3">RCC1774</strain>
    </source>
</reference>
<dbReference type="InterPro" id="IPR001466">
    <property type="entry name" value="Beta-lactam-related"/>
</dbReference>
<evidence type="ECO:0000259" key="1">
    <source>
        <dbReference type="Pfam" id="PF00144"/>
    </source>
</evidence>
<dbReference type="PANTHER" id="PTHR46825">
    <property type="entry name" value="D-ALANYL-D-ALANINE-CARBOXYPEPTIDASE/ENDOPEPTIDASE AMPH"/>
    <property type="match status" value="1"/>
</dbReference>
<gene>
    <name evidence="2" type="primary">pbpE</name>
    <name evidence="2" type="ORF">C1752_03862</name>
</gene>
<dbReference type="InterPro" id="IPR012338">
    <property type="entry name" value="Beta-lactam/transpept-like"/>
</dbReference>
<comment type="caution">
    <text evidence="2">The sequence shown here is derived from an EMBL/GenBank/DDBJ whole genome shotgun (WGS) entry which is preliminary data.</text>
</comment>
<dbReference type="EMBL" id="PQWO01000011">
    <property type="protein sequence ID" value="PZD72275.1"/>
    <property type="molecule type" value="Genomic_DNA"/>
</dbReference>
<name>A0A2W1JLF5_9CYAN</name>
<dbReference type="Pfam" id="PF00144">
    <property type="entry name" value="Beta-lactamase"/>
    <property type="match status" value="1"/>
</dbReference>
<proteinExistence type="predicted"/>
<organism evidence="2 3">
    <name type="scientific">Acaryochloris thomasi RCC1774</name>
    <dbReference type="NCBI Taxonomy" id="1764569"/>
    <lineage>
        <taxon>Bacteria</taxon>
        <taxon>Bacillati</taxon>
        <taxon>Cyanobacteriota</taxon>
        <taxon>Cyanophyceae</taxon>
        <taxon>Acaryochloridales</taxon>
        <taxon>Acaryochloridaceae</taxon>
        <taxon>Acaryochloris</taxon>
        <taxon>Acaryochloris thomasi</taxon>
    </lineage>
</organism>